<dbReference type="RefSeq" id="WP_092736431.1">
    <property type="nucleotide sequence ID" value="NZ_FNAS01000007.1"/>
</dbReference>
<proteinExistence type="predicted"/>
<dbReference type="OrthoDB" id="664222at2"/>
<evidence type="ECO:0000256" key="1">
    <source>
        <dbReference type="PIRSR" id="PIRSR005902-1"/>
    </source>
</evidence>
<organism evidence="2 3">
    <name type="scientific">Riemerella columbipharyngis</name>
    <dbReference type="NCBI Taxonomy" id="1071918"/>
    <lineage>
        <taxon>Bacteria</taxon>
        <taxon>Pseudomonadati</taxon>
        <taxon>Bacteroidota</taxon>
        <taxon>Flavobacteriia</taxon>
        <taxon>Flavobacteriales</taxon>
        <taxon>Weeksellaceae</taxon>
        <taxon>Riemerella</taxon>
    </lineage>
</organism>
<dbReference type="InterPro" id="IPR032466">
    <property type="entry name" value="Metal_Hydrolase"/>
</dbReference>
<dbReference type="AlphaFoldDB" id="A0A1G7C2T8"/>
<sequence length="208" mass="23718">MIFNFHHHNKSVGRQGIYNLALHEKPMSFYFSAGLHPMDIDENAGSNFLNIVELCKDKNCLVIGECGLDRLVDAEMKRQEEVFRWHIKLAEEIGKPLIIHSVKTHYEVAKLCGETNIPVVFHGFNKKKDIAEMLIGKGFYLSFGAALLNQLSLQKTFREMPLSHCFLETDVADEAIDKIYAKASEIKGKPLSEIEKEIDHNLNTIFNK</sequence>
<accession>A0A1G7C2T8</accession>
<evidence type="ECO:0000313" key="3">
    <source>
        <dbReference type="Proteomes" id="UP000198517"/>
    </source>
</evidence>
<dbReference type="Gene3D" id="3.20.20.140">
    <property type="entry name" value="Metal-dependent hydrolases"/>
    <property type="match status" value="1"/>
</dbReference>
<dbReference type="PIRSF" id="PIRSF005902">
    <property type="entry name" value="DNase_TatD"/>
    <property type="match status" value="1"/>
</dbReference>
<dbReference type="SUPFAM" id="SSF51556">
    <property type="entry name" value="Metallo-dependent hydrolases"/>
    <property type="match status" value="1"/>
</dbReference>
<dbReference type="GO" id="GO:0016788">
    <property type="term" value="F:hydrolase activity, acting on ester bonds"/>
    <property type="evidence" value="ECO:0007669"/>
    <property type="project" value="InterPro"/>
</dbReference>
<dbReference type="InterPro" id="IPR001130">
    <property type="entry name" value="TatD-like"/>
</dbReference>
<name>A0A1G7C2T8_9FLAO</name>
<keyword evidence="3" id="KW-1185">Reference proteome</keyword>
<reference evidence="2 3" key="1">
    <citation type="submission" date="2016-10" db="EMBL/GenBank/DDBJ databases">
        <authorList>
            <person name="de Groot N.N."/>
        </authorList>
    </citation>
    <scope>NUCLEOTIDE SEQUENCE [LARGE SCALE GENOMIC DNA]</scope>
    <source>
        <strain evidence="2 3">DSM 24015</strain>
    </source>
</reference>
<dbReference type="PANTHER" id="PTHR46124:SF2">
    <property type="entry name" value="D-AMINOACYL-TRNA DEACYLASE"/>
    <property type="match status" value="1"/>
</dbReference>
<dbReference type="GO" id="GO:0046872">
    <property type="term" value="F:metal ion binding"/>
    <property type="evidence" value="ECO:0007669"/>
    <property type="project" value="UniProtKB-KW"/>
</dbReference>
<feature type="binding site" evidence="1">
    <location>
        <position position="100"/>
    </location>
    <ligand>
        <name>a divalent metal cation</name>
        <dbReference type="ChEBI" id="CHEBI:60240"/>
        <label>2</label>
    </ligand>
</feature>
<feature type="binding site" evidence="1">
    <location>
        <position position="65"/>
    </location>
    <ligand>
        <name>a divalent metal cation</name>
        <dbReference type="ChEBI" id="CHEBI:60240"/>
        <label>1</label>
    </ligand>
</feature>
<gene>
    <name evidence="2" type="ORF">SAMN05421544_10736</name>
</gene>
<protein>
    <submittedName>
        <fullName evidence="2">TatD DNase family protein</fullName>
    </submittedName>
</protein>
<dbReference type="Pfam" id="PF01026">
    <property type="entry name" value="TatD_DNase"/>
    <property type="match status" value="1"/>
</dbReference>
<dbReference type="PANTHER" id="PTHR46124">
    <property type="entry name" value="D-AMINOACYL-TRNA DEACYLASE"/>
    <property type="match status" value="1"/>
</dbReference>
<dbReference type="EMBL" id="FNAS01000007">
    <property type="protein sequence ID" value="SDE33694.1"/>
    <property type="molecule type" value="Genomic_DNA"/>
</dbReference>
<feature type="binding site" evidence="1">
    <location>
        <position position="122"/>
    </location>
    <ligand>
        <name>a divalent metal cation</name>
        <dbReference type="ChEBI" id="CHEBI:60240"/>
        <label>2</label>
    </ligand>
</feature>
<feature type="binding site" evidence="1">
    <location>
        <position position="170"/>
    </location>
    <ligand>
        <name>a divalent metal cation</name>
        <dbReference type="ChEBI" id="CHEBI:60240"/>
        <label>1</label>
    </ligand>
</feature>
<keyword evidence="1" id="KW-0479">Metal-binding</keyword>
<dbReference type="Proteomes" id="UP000198517">
    <property type="component" value="Unassembled WGS sequence"/>
</dbReference>
<evidence type="ECO:0000313" key="2">
    <source>
        <dbReference type="EMBL" id="SDE33694.1"/>
    </source>
</evidence>
<dbReference type="STRING" id="1071918.SAMN05421544_10736"/>